<dbReference type="EMBL" id="CP017641">
    <property type="protein sequence ID" value="APZ96515.1"/>
    <property type="molecule type" value="Genomic_DNA"/>
</dbReference>
<evidence type="ECO:0000313" key="2">
    <source>
        <dbReference type="EMBL" id="APZ96515.1"/>
    </source>
</evidence>
<feature type="chain" id="PRO_5012794932" evidence="1">
    <location>
        <begin position="20"/>
        <end position="66"/>
    </location>
</feature>
<protein>
    <submittedName>
        <fullName evidence="2">Uncharacterized protein</fullName>
    </submittedName>
</protein>
<keyword evidence="3" id="KW-1185">Reference proteome</keyword>
<sequence length="66" mass="7244" precursor="true">MRTTLVCFSLTLFASVVQAQSMKSNIPYGDAHERQVLDVYAPKGPKGLPVICGFMAEAELRTRNVS</sequence>
<evidence type="ECO:0000313" key="3">
    <source>
        <dbReference type="Proteomes" id="UP000187735"/>
    </source>
</evidence>
<gene>
    <name evidence="2" type="ORF">Fuma_06184</name>
</gene>
<organism evidence="2 3">
    <name type="scientific">Fuerstiella marisgermanici</name>
    <dbReference type="NCBI Taxonomy" id="1891926"/>
    <lineage>
        <taxon>Bacteria</taxon>
        <taxon>Pseudomonadati</taxon>
        <taxon>Planctomycetota</taxon>
        <taxon>Planctomycetia</taxon>
        <taxon>Planctomycetales</taxon>
        <taxon>Planctomycetaceae</taxon>
        <taxon>Fuerstiella</taxon>
    </lineage>
</organism>
<evidence type="ECO:0000256" key="1">
    <source>
        <dbReference type="SAM" id="SignalP"/>
    </source>
</evidence>
<feature type="signal peptide" evidence="1">
    <location>
        <begin position="1"/>
        <end position="19"/>
    </location>
</feature>
<name>A0A1P8WR32_9PLAN</name>
<dbReference type="AlphaFoldDB" id="A0A1P8WR32"/>
<accession>A0A1P8WR32</accession>
<proteinExistence type="predicted"/>
<dbReference type="KEGG" id="fmr:Fuma_06184"/>
<dbReference type="Proteomes" id="UP000187735">
    <property type="component" value="Chromosome"/>
</dbReference>
<reference evidence="2 3" key="1">
    <citation type="journal article" date="2016" name="Front. Microbiol.">
        <title>Fuerstia marisgermanicae gen. nov., sp. nov., an Unusual Member of the Phylum Planctomycetes from the German Wadden Sea.</title>
        <authorList>
            <person name="Kohn T."/>
            <person name="Heuer A."/>
            <person name="Jogler M."/>
            <person name="Vollmers J."/>
            <person name="Boedeker C."/>
            <person name="Bunk B."/>
            <person name="Rast P."/>
            <person name="Borchert D."/>
            <person name="Glockner I."/>
            <person name="Freese H.M."/>
            <person name="Klenk H.P."/>
            <person name="Overmann J."/>
            <person name="Kaster A.K."/>
            <person name="Rohde M."/>
            <person name="Wiegand S."/>
            <person name="Jogler C."/>
        </authorList>
    </citation>
    <scope>NUCLEOTIDE SEQUENCE [LARGE SCALE GENOMIC DNA]</scope>
    <source>
        <strain evidence="2 3">NH11</strain>
    </source>
</reference>
<keyword evidence="1" id="KW-0732">Signal</keyword>